<protein>
    <submittedName>
        <fullName evidence="3">DUF1593 domain-containing protein</fullName>
    </submittedName>
</protein>
<dbReference type="RefSeq" id="WP_310890450.1">
    <property type="nucleotide sequence ID" value="NZ_BAAAGR010000001.1"/>
</dbReference>
<proteinExistence type="predicted"/>
<accession>A0AAJ2HIB2</accession>
<name>A0AAJ2HIB2_9MICO</name>
<dbReference type="GO" id="GO:0005975">
    <property type="term" value="P:carbohydrate metabolic process"/>
    <property type="evidence" value="ECO:0007669"/>
    <property type="project" value="UniProtKB-ARBA"/>
</dbReference>
<dbReference type="InterPro" id="IPR013783">
    <property type="entry name" value="Ig-like_fold"/>
</dbReference>
<evidence type="ECO:0000259" key="1">
    <source>
        <dbReference type="Pfam" id="PF07632"/>
    </source>
</evidence>
<dbReference type="Proteomes" id="UP001183582">
    <property type="component" value="Unassembled WGS sequence"/>
</dbReference>
<dbReference type="GO" id="GO:0016799">
    <property type="term" value="F:hydrolase activity, hydrolyzing N-glycosyl compounds"/>
    <property type="evidence" value="ECO:0007669"/>
    <property type="project" value="InterPro"/>
</dbReference>
<dbReference type="Pfam" id="PF21027">
    <property type="entry name" value="Sde0182_C"/>
    <property type="match status" value="1"/>
</dbReference>
<feature type="domain" description="Cellulose-binding Sde182 nucleoside hydrolase-like" evidence="1">
    <location>
        <begin position="6"/>
        <end position="324"/>
    </location>
</feature>
<evidence type="ECO:0000313" key="3">
    <source>
        <dbReference type="EMBL" id="MDS0244371.1"/>
    </source>
</evidence>
<organism evidence="3 4">
    <name type="scientific">Microbacterium aurantiacum</name>
    <dbReference type="NCBI Taxonomy" id="162393"/>
    <lineage>
        <taxon>Bacteria</taxon>
        <taxon>Bacillati</taxon>
        <taxon>Actinomycetota</taxon>
        <taxon>Actinomycetes</taxon>
        <taxon>Micrococcales</taxon>
        <taxon>Microbacteriaceae</taxon>
        <taxon>Microbacterium</taxon>
    </lineage>
</organism>
<dbReference type="EMBL" id="JAHWXH010000001">
    <property type="protein sequence ID" value="MDS0244371.1"/>
    <property type="molecule type" value="Genomic_DNA"/>
</dbReference>
<dbReference type="Gene3D" id="3.90.245.10">
    <property type="entry name" value="Ribonucleoside hydrolase-like"/>
    <property type="match status" value="1"/>
</dbReference>
<dbReference type="InterPro" id="IPR011483">
    <property type="entry name" value="Sde182_NH-like"/>
</dbReference>
<dbReference type="Gene3D" id="2.60.40.10">
    <property type="entry name" value="Immunoglobulins"/>
    <property type="match status" value="1"/>
</dbReference>
<dbReference type="InterPro" id="IPR036452">
    <property type="entry name" value="Ribo_hydro-like"/>
</dbReference>
<sequence length="491" mass="54358">MTARARTIVTADPELDDLNSLLRLLLYTNEIDVQGLVYASSRFHWRGDGRGTEFFLPDREYSEPRTSWRWAADERFIHDAVEAYAEVYPNLRVHDERYPEPDAVRGVIRFGNVDFEGDMSSDTPGSTLIADTLLDDDPRPVHLQLWAGPATVARALRSIEERHSGTDAWPRVRAEVSRKAIITKFASQDATYDDYIRPVWPDIRVTEVATMAWGYLIRETILDADRPLLSAEWMRENVTSVGPIGALYRVWGDGRQMVPGDPTDYFHLSGRTADELRADGYQVWMPPQPAGEWISEGDTTNMLNLIVPGLRAHEHPSFGGWGGRAARTDVGRDTWATADARLFGATAEEAGDESSVTRWFADAQADFAARLRWSVTPEFSGANHHPRLDMADSLDRRVNPGETVTLAATASSDSSTDAVDLRWWIVDDAGTCAGAVLESVPAAGGAVEGLARVSIPADAESGATVHVIAEARDRHPSHPLASWRRVILTVE</sequence>
<feature type="domain" description="Cellulose-binding Sde182 C-terminal" evidence="2">
    <location>
        <begin position="403"/>
        <end position="490"/>
    </location>
</feature>
<gene>
    <name evidence="3" type="ORF">KZC50_01950</name>
</gene>
<evidence type="ECO:0000313" key="4">
    <source>
        <dbReference type="Proteomes" id="UP001183582"/>
    </source>
</evidence>
<dbReference type="InterPro" id="IPR048527">
    <property type="entry name" value="Sde182_C"/>
</dbReference>
<dbReference type="Pfam" id="PF07632">
    <property type="entry name" value="Sde182_NH-like"/>
    <property type="match status" value="1"/>
</dbReference>
<evidence type="ECO:0000259" key="2">
    <source>
        <dbReference type="Pfam" id="PF21027"/>
    </source>
</evidence>
<reference evidence="3 4" key="1">
    <citation type="submission" date="2021-06" db="EMBL/GenBank/DDBJ databases">
        <title>Genome-based taxonomic framework of Microbacterium strains isolated from marine environment, the description of four new species and reclassification of four preexisting species.</title>
        <authorList>
            <person name="Lee S.D."/>
            <person name="Kim S.-M."/>
            <person name="Byeon Y.-S."/>
            <person name="Yang H.L."/>
            <person name="Kim I.S."/>
        </authorList>
    </citation>
    <scope>NUCLEOTIDE SEQUENCE [LARGE SCALE GENOMIC DNA]</scope>
    <source>
        <strain evidence="3 4">KACC 20514</strain>
    </source>
</reference>
<dbReference type="AlphaFoldDB" id="A0AAJ2HIB2"/>
<dbReference type="GeneID" id="301456951"/>
<comment type="caution">
    <text evidence="3">The sequence shown here is derived from an EMBL/GenBank/DDBJ whole genome shotgun (WGS) entry which is preliminary data.</text>
</comment>